<evidence type="ECO:0000313" key="2">
    <source>
        <dbReference type="EMBL" id="KAG5644347.1"/>
    </source>
</evidence>
<gene>
    <name evidence="2" type="ORF">DXG03_008644</name>
</gene>
<evidence type="ECO:0000313" key="3">
    <source>
        <dbReference type="Proteomes" id="UP000775547"/>
    </source>
</evidence>
<feature type="region of interest" description="Disordered" evidence="1">
    <location>
        <begin position="255"/>
        <end position="288"/>
    </location>
</feature>
<dbReference type="AlphaFoldDB" id="A0A9P7GBU2"/>
<accession>A0A9P7GBU2</accession>
<comment type="caution">
    <text evidence="2">The sequence shown here is derived from an EMBL/GenBank/DDBJ whole genome shotgun (WGS) entry which is preliminary data.</text>
</comment>
<name>A0A9P7GBU2_9AGAR</name>
<feature type="compositionally biased region" description="Low complexity" evidence="1">
    <location>
        <begin position="263"/>
        <end position="280"/>
    </location>
</feature>
<organism evidence="2 3">
    <name type="scientific">Asterophora parasitica</name>
    <dbReference type="NCBI Taxonomy" id="117018"/>
    <lineage>
        <taxon>Eukaryota</taxon>
        <taxon>Fungi</taxon>
        <taxon>Dikarya</taxon>
        <taxon>Basidiomycota</taxon>
        <taxon>Agaricomycotina</taxon>
        <taxon>Agaricomycetes</taxon>
        <taxon>Agaricomycetidae</taxon>
        <taxon>Agaricales</taxon>
        <taxon>Tricholomatineae</taxon>
        <taxon>Lyophyllaceae</taxon>
        <taxon>Asterophora</taxon>
    </lineage>
</organism>
<protein>
    <submittedName>
        <fullName evidence="2">Uncharacterized protein</fullName>
    </submittedName>
</protein>
<reference evidence="2" key="2">
    <citation type="submission" date="2021-10" db="EMBL/GenBank/DDBJ databases">
        <title>Phylogenomics reveals ancestral predisposition of the termite-cultivated fungus Termitomyces towards a domesticated lifestyle.</title>
        <authorList>
            <person name="Auxier B."/>
            <person name="Grum-Grzhimaylo A."/>
            <person name="Cardenas M.E."/>
            <person name="Lodge J.D."/>
            <person name="Laessoe T."/>
            <person name="Pedersen O."/>
            <person name="Smith M.E."/>
            <person name="Kuyper T.W."/>
            <person name="Franco-Molano E.A."/>
            <person name="Baroni T.J."/>
            <person name="Aanen D.K."/>
        </authorList>
    </citation>
    <scope>NUCLEOTIDE SEQUENCE</scope>
    <source>
        <strain evidence="2">AP01</strain>
        <tissue evidence="2">Mycelium</tissue>
    </source>
</reference>
<evidence type="ECO:0000256" key="1">
    <source>
        <dbReference type="SAM" id="MobiDB-lite"/>
    </source>
</evidence>
<dbReference type="Proteomes" id="UP000775547">
    <property type="component" value="Unassembled WGS sequence"/>
</dbReference>
<keyword evidence="3" id="KW-1185">Reference proteome</keyword>
<sequence length="315" mass="32877">MVDNDPFFNAIYILGADSSKASAIYIYDATAKSWSTQEVNANGFDPKSYNAILDHDTNVFCASSNPLHDLLNDTFLDALSKGELYSLDMGDLKAANSTPVAWTDVQKPDLGSDYQPVMALAQNHIHFLDVPGVPSGSAKIFVIHFSYMQPDSQSYGEFPATHGQATSFFMQQGVQQEFAFIPDDSSATYVLNVETNTTQTLKGPITKDPMATYFASTDSLVQLSSSGIVSFLPYTAGTASANAAATWSTVSKLPTAEAPAPPNGTGTVSTSGTNTAKGAAATGGSGSNSGTVGISASVGWSMGGLVAFAIAALIL</sequence>
<proteinExistence type="predicted"/>
<reference evidence="2" key="1">
    <citation type="submission" date="2020-07" db="EMBL/GenBank/DDBJ databases">
        <authorList>
            <person name="Nieuwenhuis M."/>
            <person name="Van De Peppel L.J.J."/>
        </authorList>
    </citation>
    <scope>NUCLEOTIDE SEQUENCE</scope>
    <source>
        <strain evidence="2">AP01</strain>
        <tissue evidence="2">Mycelium</tissue>
    </source>
</reference>
<dbReference type="EMBL" id="JABCKV010000073">
    <property type="protein sequence ID" value="KAG5644347.1"/>
    <property type="molecule type" value="Genomic_DNA"/>
</dbReference>
<dbReference type="OrthoDB" id="3356102at2759"/>